<feature type="transmembrane region" description="Helical" evidence="1">
    <location>
        <begin position="128"/>
        <end position="145"/>
    </location>
</feature>
<reference evidence="3 4" key="1">
    <citation type="submission" date="2016-10" db="EMBL/GenBank/DDBJ databases">
        <authorList>
            <person name="de Groot N.N."/>
        </authorList>
    </citation>
    <scope>NUCLEOTIDE SEQUENCE [LARGE SCALE GENOMIC DNA]</scope>
    <source>
        <strain evidence="3 4">DSM 18979</strain>
    </source>
</reference>
<feature type="transmembrane region" description="Helical" evidence="1">
    <location>
        <begin position="192"/>
        <end position="215"/>
    </location>
</feature>
<accession>A0A1I0AQA7</accession>
<dbReference type="OrthoDB" id="1950075at2"/>
<sequence length="448" mass="52780">MINIDNLRSVIAIAIEAWIYVNVVRLFVNIPRGRYVRLYFLVLILISSIIVISNNHMEYLYYLKTVIVLLTYGMINRFLLNIRFFRNIFLIFFFAVITLLGNVVTIFIMKFTLGVTVIEIQNDTRLFFASNFVFFGISTLLLYIIKYALLYKAYGKEIQIKSTNIVLYMVTVFSMLFINLYTFLYHVGEMKLFISIVHIILIVAYIGFSLNYTFLENDFYYQKILYKNQQEYLVVIENLLNGYRELKHGWKNYLTGFSGFIYAEDRDWDELTEYYESVVKTTKHLSNDSLSVLIKLKNHMLLGMFVEKINEAETRGIDVHVNIIGEKIQLQEDYDFLMDLSFILGNFLDNAIRHAVLADIPMLWITIDYREDYIGFIIKNTYKDTDEEEHQRFDSGHGLRLVAEKIKKYPFMIHNMVVDEDLFAQELIMEGGEIKSNRGFEAKKEEAL</sequence>
<keyword evidence="4" id="KW-1185">Reference proteome</keyword>
<keyword evidence="1" id="KW-0812">Transmembrane</keyword>
<gene>
    <name evidence="3" type="ORF">SAMN05660297_01033</name>
</gene>
<dbReference type="RefSeq" id="WP_090440322.1">
    <property type="nucleotide sequence ID" value="NZ_FOHU01000003.1"/>
</dbReference>
<keyword evidence="1" id="KW-0472">Membrane</keyword>
<dbReference type="PANTHER" id="PTHR40448">
    <property type="entry name" value="TWO-COMPONENT SENSOR HISTIDINE KINASE"/>
    <property type="match status" value="1"/>
</dbReference>
<dbReference type="InterPro" id="IPR032834">
    <property type="entry name" value="NatK-like_C"/>
</dbReference>
<feature type="transmembrane region" description="Helical" evidence="1">
    <location>
        <begin position="87"/>
        <end position="108"/>
    </location>
</feature>
<proteinExistence type="predicted"/>
<dbReference type="GO" id="GO:0016301">
    <property type="term" value="F:kinase activity"/>
    <property type="evidence" value="ECO:0007669"/>
    <property type="project" value="UniProtKB-KW"/>
</dbReference>
<evidence type="ECO:0000313" key="3">
    <source>
        <dbReference type="EMBL" id="SES96495.1"/>
    </source>
</evidence>
<dbReference type="Proteomes" id="UP000199568">
    <property type="component" value="Unassembled WGS sequence"/>
</dbReference>
<dbReference type="SUPFAM" id="SSF55874">
    <property type="entry name" value="ATPase domain of HSP90 chaperone/DNA topoisomerase II/histidine kinase"/>
    <property type="match status" value="1"/>
</dbReference>
<dbReference type="Gene3D" id="3.30.565.10">
    <property type="entry name" value="Histidine kinase-like ATPase, C-terminal domain"/>
    <property type="match status" value="1"/>
</dbReference>
<dbReference type="GO" id="GO:0042802">
    <property type="term" value="F:identical protein binding"/>
    <property type="evidence" value="ECO:0007669"/>
    <property type="project" value="TreeGrafter"/>
</dbReference>
<feature type="transmembrane region" description="Helical" evidence="1">
    <location>
        <begin position="59"/>
        <end position="80"/>
    </location>
</feature>
<dbReference type="EMBL" id="FOHU01000003">
    <property type="protein sequence ID" value="SES96495.1"/>
    <property type="molecule type" value="Genomic_DNA"/>
</dbReference>
<evidence type="ECO:0000256" key="1">
    <source>
        <dbReference type="SAM" id="Phobius"/>
    </source>
</evidence>
<name>A0A1I0AQA7_9FIRM</name>
<keyword evidence="3" id="KW-0808">Transferase</keyword>
<keyword evidence="3" id="KW-0418">Kinase</keyword>
<feature type="domain" description="Sensor histidine kinase NatK-like C-terminal" evidence="2">
    <location>
        <begin position="338"/>
        <end position="428"/>
    </location>
</feature>
<evidence type="ECO:0000313" key="4">
    <source>
        <dbReference type="Proteomes" id="UP000199568"/>
    </source>
</evidence>
<keyword evidence="1" id="KW-1133">Transmembrane helix</keyword>
<feature type="transmembrane region" description="Helical" evidence="1">
    <location>
        <begin position="165"/>
        <end position="186"/>
    </location>
</feature>
<dbReference type="Pfam" id="PF14501">
    <property type="entry name" value="HATPase_c_5"/>
    <property type="match status" value="1"/>
</dbReference>
<dbReference type="STRING" id="426128.SAMN05660297_01033"/>
<dbReference type="InterPro" id="IPR036890">
    <property type="entry name" value="HATPase_C_sf"/>
</dbReference>
<protein>
    <submittedName>
        <fullName evidence="3">Sensor histidine kinase YesM</fullName>
    </submittedName>
</protein>
<dbReference type="PANTHER" id="PTHR40448:SF1">
    <property type="entry name" value="TWO-COMPONENT SENSOR HISTIDINE KINASE"/>
    <property type="match status" value="1"/>
</dbReference>
<feature type="transmembrane region" description="Helical" evidence="1">
    <location>
        <begin position="35"/>
        <end position="53"/>
    </location>
</feature>
<feature type="transmembrane region" description="Helical" evidence="1">
    <location>
        <begin position="6"/>
        <end position="28"/>
    </location>
</feature>
<dbReference type="AlphaFoldDB" id="A0A1I0AQA7"/>
<evidence type="ECO:0000259" key="2">
    <source>
        <dbReference type="Pfam" id="PF14501"/>
    </source>
</evidence>
<organism evidence="3 4">
    <name type="scientific">Natronincola peptidivorans</name>
    <dbReference type="NCBI Taxonomy" id="426128"/>
    <lineage>
        <taxon>Bacteria</taxon>
        <taxon>Bacillati</taxon>
        <taxon>Bacillota</taxon>
        <taxon>Clostridia</taxon>
        <taxon>Peptostreptococcales</taxon>
        <taxon>Natronincolaceae</taxon>
        <taxon>Natronincola</taxon>
    </lineage>
</organism>